<dbReference type="AlphaFoldDB" id="A0A845AB00"/>
<dbReference type="Gene3D" id="3.20.20.140">
    <property type="entry name" value="Metal-dependent hydrolases"/>
    <property type="match status" value="1"/>
</dbReference>
<organism evidence="2 3">
    <name type="scientific">Aurantiacibacter arachoides</name>
    <dbReference type="NCBI Taxonomy" id="1850444"/>
    <lineage>
        <taxon>Bacteria</taxon>
        <taxon>Pseudomonadati</taxon>
        <taxon>Pseudomonadota</taxon>
        <taxon>Alphaproteobacteria</taxon>
        <taxon>Sphingomonadales</taxon>
        <taxon>Erythrobacteraceae</taxon>
        <taxon>Aurantiacibacter</taxon>
    </lineage>
</organism>
<feature type="region of interest" description="Disordered" evidence="1">
    <location>
        <begin position="393"/>
        <end position="416"/>
    </location>
</feature>
<keyword evidence="3" id="KW-1185">Reference proteome</keyword>
<keyword evidence="2" id="KW-0378">Hydrolase</keyword>
<dbReference type="InterPro" id="IPR032466">
    <property type="entry name" value="Metal_Hydrolase"/>
</dbReference>
<dbReference type="GO" id="GO:0006508">
    <property type="term" value="P:proteolysis"/>
    <property type="evidence" value="ECO:0007669"/>
    <property type="project" value="InterPro"/>
</dbReference>
<accession>A0A845AB00</accession>
<feature type="compositionally biased region" description="Pro residues" evidence="1">
    <location>
        <begin position="406"/>
        <end position="416"/>
    </location>
</feature>
<dbReference type="PANTHER" id="PTHR10443">
    <property type="entry name" value="MICROSOMAL DIPEPTIDASE"/>
    <property type="match status" value="1"/>
</dbReference>
<name>A0A845AB00_9SPHN</name>
<proteinExistence type="predicted"/>
<dbReference type="Proteomes" id="UP000460626">
    <property type="component" value="Unassembled WGS sequence"/>
</dbReference>
<dbReference type="PROSITE" id="PS51365">
    <property type="entry name" value="RENAL_DIPEPTIDASE_2"/>
    <property type="match status" value="1"/>
</dbReference>
<dbReference type="Pfam" id="PF01244">
    <property type="entry name" value="Peptidase_M19"/>
    <property type="match status" value="1"/>
</dbReference>
<dbReference type="PANTHER" id="PTHR10443:SF12">
    <property type="entry name" value="DIPEPTIDASE"/>
    <property type="match status" value="1"/>
</dbReference>
<comment type="caution">
    <text evidence="2">The sequence shown here is derived from an EMBL/GenBank/DDBJ whole genome shotgun (WGS) entry which is preliminary data.</text>
</comment>
<dbReference type="InterPro" id="IPR008257">
    <property type="entry name" value="Pept_M19"/>
</dbReference>
<evidence type="ECO:0000256" key="1">
    <source>
        <dbReference type="SAM" id="MobiDB-lite"/>
    </source>
</evidence>
<dbReference type="RefSeq" id="WP_131451331.1">
    <property type="nucleotide sequence ID" value="NZ_BMJK01000001.1"/>
</dbReference>
<sequence>MKRALPGAGAVLLAMLAGFFAFGPGIAERQMNVVEGGPLPEVSGEARALHATLTIVDLHSDTLMWARDPLERAGRGHMDLPRLIDGNVALQVFSSVTKSPAGLNFDRNSADARDNITLLAVGQLQPPRTWTSLAERSLYHAARLERAAAEAPDALRLVRSPADIDAVLAGRDATGRPVGALFSAEGLHNLEGNAANLQRLHDAGLRMAGLAHFFDNELAGSMHGLARGGLTAFGRDIVTRMEDMGVIVDIAHCSHQCVAEVLAMARRPVVSSHGGVQATCDTNRNLTDAEIRGVAMTGGVIGVGYFDGAVCDTAPAAIVAAMRHVRDLVGADHVALGSDFDGSVTTAFDTGELVQVTRALLDDGWSEGDIRKAMGLNALRVLREGIKPAGSYHPAEGGRWRVDTTPLPPALPENAS</sequence>
<evidence type="ECO:0000313" key="2">
    <source>
        <dbReference type="EMBL" id="MXO94719.1"/>
    </source>
</evidence>
<dbReference type="EMBL" id="WTYH01000001">
    <property type="protein sequence ID" value="MXO94719.1"/>
    <property type="molecule type" value="Genomic_DNA"/>
</dbReference>
<reference evidence="2 3" key="1">
    <citation type="submission" date="2019-12" db="EMBL/GenBank/DDBJ databases">
        <title>Genomic-based taxomic classification of the family Erythrobacteraceae.</title>
        <authorList>
            <person name="Xu L."/>
        </authorList>
    </citation>
    <scope>NUCLEOTIDE SEQUENCE [LARGE SCALE GENOMIC DNA]</scope>
    <source>
        <strain evidence="2 3">RC4-10-4</strain>
    </source>
</reference>
<protein>
    <submittedName>
        <fullName evidence="2">Amidohydrolase family protein</fullName>
    </submittedName>
</protein>
<dbReference type="SUPFAM" id="SSF51556">
    <property type="entry name" value="Metallo-dependent hydrolases"/>
    <property type="match status" value="1"/>
</dbReference>
<dbReference type="CDD" id="cd01301">
    <property type="entry name" value="rDP_like"/>
    <property type="match status" value="1"/>
</dbReference>
<dbReference type="GO" id="GO:0070573">
    <property type="term" value="F:metallodipeptidase activity"/>
    <property type="evidence" value="ECO:0007669"/>
    <property type="project" value="InterPro"/>
</dbReference>
<evidence type="ECO:0000313" key="3">
    <source>
        <dbReference type="Proteomes" id="UP000460626"/>
    </source>
</evidence>
<gene>
    <name evidence="2" type="ORF">GRI62_14035</name>
</gene>
<dbReference type="OrthoDB" id="9804920at2"/>